<evidence type="ECO:0000313" key="2">
    <source>
        <dbReference type="EMBL" id="ABN65914.2"/>
    </source>
</evidence>
<dbReference type="GeneID" id="4838161"/>
<dbReference type="EMBL" id="CP000497">
    <property type="protein sequence ID" value="ABN65914.2"/>
    <property type="molecule type" value="Genomic_DNA"/>
</dbReference>
<dbReference type="AlphaFoldDB" id="A3LSJ8"/>
<name>A3LSJ8_PICST</name>
<feature type="non-terminal residue" evidence="2">
    <location>
        <position position="1"/>
    </location>
</feature>
<dbReference type="RefSeq" id="XP_001383943.2">
    <property type="nucleotide sequence ID" value="XM_001383906.1"/>
</dbReference>
<evidence type="ECO:0000256" key="1">
    <source>
        <dbReference type="SAM" id="MobiDB-lite"/>
    </source>
</evidence>
<proteinExistence type="predicted"/>
<dbReference type="KEGG" id="pic:PICST_42853"/>
<sequence>NQSSTSLSRKLSRNDANSIVGGDAVVSSYAKKKHPIADSQRPTQDQERVIGNTPFSDDEIDAESVRAQSQKIFSFSLPFGGLTSFSSSLYKQITSLRLDSIHSIPLIDSLPIIGNNHDDNSSDEKQQMKLRLERQQSIGTLEDAEYFRKFKGTDDVRFRAVKHTLTSTLIPDFMQSKKDEETYESIYNDIEGNIVILGGYRGSILRDRKTGKRLWIPIKAGFNLRKINLLLGPTKEDEIRAVDCIYPDGVLKNIGPIDICKKFIKKLASNPKTNVKEFGYDWRLSGSIVSKQLEKFLSDIYEGTGKPTIVIAHSMGGLMAHGALQRNPKLFRSLIYVGVPSECLNILGPIRFGDSVIFSDKILTYETNFMMRSSFNFLPLSGRVFYNIEKNEWYDLDYFDPETWVEYNLNPLVCKERRILEESVVNSSRSTMIANSDSTFSINSIGNKLRNYRALSLTRRSKTTSLDEASNQSSEFTLPERSTSPSLFSMKSNEDNEIVRSYSFSFSDAYNYLKETLKSTKEYILSLDYREELEPEYPPLAMVYGNTVPSVRGSIVRGLDDIREGNYYEFFYGHGDGVVHQKWLMPERKGFSFYNNTTGQGDIVCKVASDCGHVNLMTDFKAMGKALYAVTQAEMFWDQKQERLRQMRKSGSN</sequence>
<feature type="region of interest" description="Disordered" evidence="1">
    <location>
        <begin position="30"/>
        <end position="57"/>
    </location>
</feature>
<accession>A3LSJ8</accession>
<dbReference type="Proteomes" id="UP000002258">
    <property type="component" value="Chromosome 3"/>
</dbReference>
<reference evidence="2 3" key="1">
    <citation type="journal article" date="2007" name="Nat. Biotechnol.">
        <title>Genome sequence of the lignocellulose-bioconverting and xylose-fermenting yeast Pichia stipitis.</title>
        <authorList>
            <person name="Jeffries T.W."/>
            <person name="Grigoriev I.V."/>
            <person name="Grimwood J."/>
            <person name="Laplaza J.M."/>
            <person name="Aerts A."/>
            <person name="Salamov A."/>
            <person name="Schmutz J."/>
            <person name="Lindquist E."/>
            <person name="Dehal P."/>
            <person name="Shapiro H."/>
            <person name="Jin Y.S."/>
            <person name="Passoth V."/>
            <person name="Richardson P.M."/>
        </authorList>
    </citation>
    <scope>NUCLEOTIDE SEQUENCE [LARGE SCALE GENOMIC DNA]</scope>
    <source>
        <strain evidence="3">ATCC 58785 / CBS 6054 / NBRC 10063 / NRRL Y-11545</strain>
    </source>
</reference>
<feature type="region of interest" description="Disordered" evidence="1">
    <location>
        <begin position="463"/>
        <end position="489"/>
    </location>
</feature>
<dbReference type="Gene3D" id="3.40.50.1820">
    <property type="entry name" value="alpha/beta hydrolase"/>
    <property type="match status" value="1"/>
</dbReference>
<dbReference type="HOGENOM" id="CLU_007657_1_0_1"/>
<dbReference type="InParanoid" id="A3LSJ8"/>
<gene>
    <name evidence="2" type="ORF">PICST_42853</name>
</gene>
<dbReference type="FunCoup" id="A3LSJ8">
    <property type="interactions" value="42"/>
</dbReference>
<dbReference type="ESTHER" id="picst-a3lsj8">
    <property type="family name" value="6_AlphaBeta_hydrolase"/>
</dbReference>
<dbReference type="InterPro" id="IPR029058">
    <property type="entry name" value="AB_hydrolase_fold"/>
</dbReference>
<dbReference type="OrthoDB" id="10250441at2759"/>
<protein>
    <submittedName>
        <fullName evidence="2">Uncharacterized protein</fullName>
    </submittedName>
</protein>
<evidence type="ECO:0000313" key="3">
    <source>
        <dbReference type="Proteomes" id="UP000002258"/>
    </source>
</evidence>
<dbReference type="eggNOG" id="ENOG502QVNJ">
    <property type="taxonomic scope" value="Eukaryota"/>
</dbReference>
<dbReference type="OMA" id="RFRAVKH"/>
<organism evidence="2 3">
    <name type="scientific">Scheffersomyces stipitis (strain ATCC 58785 / CBS 6054 / NBRC 10063 / NRRL Y-11545)</name>
    <name type="common">Yeast</name>
    <name type="synonym">Pichia stipitis</name>
    <dbReference type="NCBI Taxonomy" id="322104"/>
    <lineage>
        <taxon>Eukaryota</taxon>
        <taxon>Fungi</taxon>
        <taxon>Dikarya</taxon>
        <taxon>Ascomycota</taxon>
        <taxon>Saccharomycotina</taxon>
        <taxon>Pichiomycetes</taxon>
        <taxon>Debaryomycetaceae</taxon>
        <taxon>Scheffersomyces</taxon>
    </lineage>
</organism>
<keyword evidence="3" id="KW-1185">Reference proteome</keyword>
<dbReference type="SUPFAM" id="SSF53474">
    <property type="entry name" value="alpha/beta-Hydrolases"/>
    <property type="match status" value="1"/>
</dbReference>
<dbReference type="PANTHER" id="PTHR11440">
    <property type="entry name" value="LECITHIN-CHOLESTEROL ACYLTRANSFERASE-RELATED"/>
    <property type="match status" value="1"/>
</dbReference>